<sequence length="71" mass="7787">MQIIHGVHSLFGSARLSSVVKDVCSERRTFGTTQITCHPIIVRHAFQVSGIQGDRGLYDGRRGEECGKDDG</sequence>
<dbReference type="EMBL" id="VDEP01000003">
    <property type="protein sequence ID" value="KAA1138337.1"/>
    <property type="molecule type" value="Genomic_DNA"/>
</dbReference>
<comment type="caution">
    <text evidence="1">The sequence shown here is derived from an EMBL/GenBank/DDBJ whole genome shotgun (WGS) entry which is preliminary data.</text>
</comment>
<evidence type="ECO:0000313" key="2">
    <source>
        <dbReference type="Proteomes" id="UP000325313"/>
    </source>
</evidence>
<gene>
    <name evidence="1" type="ORF">PGTUg99_031858</name>
</gene>
<accession>A0A5B0SKI8</accession>
<organism evidence="1 2">
    <name type="scientific">Puccinia graminis f. sp. tritici</name>
    <dbReference type="NCBI Taxonomy" id="56615"/>
    <lineage>
        <taxon>Eukaryota</taxon>
        <taxon>Fungi</taxon>
        <taxon>Dikarya</taxon>
        <taxon>Basidiomycota</taxon>
        <taxon>Pucciniomycotina</taxon>
        <taxon>Pucciniomycetes</taxon>
        <taxon>Pucciniales</taxon>
        <taxon>Pucciniaceae</taxon>
        <taxon>Puccinia</taxon>
    </lineage>
</organism>
<dbReference type="AlphaFoldDB" id="A0A5B0SKI8"/>
<evidence type="ECO:0000313" key="1">
    <source>
        <dbReference type="EMBL" id="KAA1138337.1"/>
    </source>
</evidence>
<reference evidence="1 2" key="1">
    <citation type="submission" date="2019-05" db="EMBL/GenBank/DDBJ databases">
        <title>Emergence of the Ug99 lineage of the wheat stem rust pathogen through somatic hybridization.</title>
        <authorList>
            <person name="Li F."/>
            <person name="Upadhyaya N.M."/>
            <person name="Sperschneider J."/>
            <person name="Matny O."/>
            <person name="Nguyen-Phuc H."/>
            <person name="Mago R."/>
            <person name="Raley C."/>
            <person name="Miller M.E."/>
            <person name="Silverstein K.A.T."/>
            <person name="Henningsen E."/>
            <person name="Hirsch C.D."/>
            <person name="Visser B."/>
            <person name="Pretorius Z.A."/>
            <person name="Steffenson B.J."/>
            <person name="Schwessinger B."/>
            <person name="Dodds P.N."/>
            <person name="Figueroa M."/>
        </authorList>
    </citation>
    <scope>NUCLEOTIDE SEQUENCE [LARGE SCALE GENOMIC DNA]</scope>
    <source>
        <strain evidence="1 2">Ug99</strain>
    </source>
</reference>
<dbReference type="Proteomes" id="UP000325313">
    <property type="component" value="Unassembled WGS sequence"/>
</dbReference>
<proteinExistence type="predicted"/>
<protein>
    <submittedName>
        <fullName evidence="1">Uncharacterized protein</fullName>
    </submittedName>
</protein>
<name>A0A5B0SKI8_PUCGR</name>